<name>A0A9Y2P559_9RHOB</name>
<organism evidence="1 2">
    <name type="scientific">Parasedimentitalea psychrophila</name>
    <dbReference type="NCBI Taxonomy" id="2997337"/>
    <lineage>
        <taxon>Bacteria</taxon>
        <taxon>Pseudomonadati</taxon>
        <taxon>Pseudomonadota</taxon>
        <taxon>Alphaproteobacteria</taxon>
        <taxon>Rhodobacterales</taxon>
        <taxon>Paracoccaceae</taxon>
        <taxon>Parasedimentitalea</taxon>
    </lineage>
</organism>
<sequence length="42" mass="4449">MDTQAVIDLGAASAGHVQTQIFAARVLKGTVPIPKNHQDDSF</sequence>
<dbReference type="AlphaFoldDB" id="A0A9Y2P559"/>
<reference evidence="1 2" key="1">
    <citation type="submission" date="2023-06" db="EMBL/GenBank/DDBJ databases">
        <title>Parasedimentitalea psychrophila sp. nov., a psychrophilic bacterium isolated from deep-sea sediment.</title>
        <authorList>
            <person name="Li A."/>
        </authorList>
    </citation>
    <scope>NUCLEOTIDE SEQUENCE [LARGE SCALE GENOMIC DNA]</scope>
    <source>
        <strain evidence="1 2">QS115</strain>
    </source>
</reference>
<accession>A0A9Y2P559</accession>
<dbReference type="Proteomes" id="UP001238334">
    <property type="component" value="Chromosome"/>
</dbReference>
<keyword evidence="2" id="KW-1185">Reference proteome</keyword>
<dbReference type="RefSeq" id="WP_270920551.1">
    <property type="nucleotide sequence ID" value="NZ_CP127247.1"/>
</dbReference>
<dbReference type="KEGG" id="ppso:QPJ95_13395"/>
<evidence type="ECO:0000313" key="2">
    <source>
        <dbReference type="Proteomes" id="UP001238334"/>
    </source>
</evidence>
<proteinExistence type="predicted"/>
<evidence type="ECO:0000313" key="1">
    <source>
        <dbReference type="EMBL" id="WIY23643.1"/>
    </source>
</evidence>
<protein>
    <submittedName>
        <fullName evidence="1">Uncharacterized protein</fullName>
    </submittedName>
</protein>
<gene>
    <name evidence="1" type="ORF">QPJ95_13395</name>
</gene>
<dbReference type="EMBL" id="CP127247">
    <property type="protein sequence ID" value="WIY23643.1"/>
    <property type="molecule type" value="Genomic_DNA"/>
</dbReference>